<keyword evidence="8" id="KW-1208">Phospholipid metabolism</keyword>
<organism evidence="11 12">
    <name type="scientific">Sugiyamaella lignohabitans</name>
    <dbReference type="NCBI Taxonomy" id="796027"/>
    <lineage>
        <taxon>Eukaryota</taxon>
        <taxon>Fungi</taxon>
        <taxon>Dikarya</taxon>
        <taxon>Ascomycota</taxon>
        <taxon>Saccharomycotina</taxon>
        <taxon>Dipodascomycetes</taxon>
        <taxon>Dipodascales</taxon>
        <taxon>Trichomonascaceae</taxon>
        <taxon>Sugiyamaella</taxon>
    </lineage>
</organism>
<dbReference type="PANTHER" id="PTHR23129:SF0">
    <property type="entry name" value="ACYL-COENZYME A DIPHOSPHATASE FITM2"/>
    <property type="match status" value="1"/>
</dbReference>
<evidence type="ECO:0000313" key="12">
    <source>
        <dbReference type="Proteomes" id="UP000189580"/>
    </source>
</evidence>
<comment type="similarity">
    <text evidence="8">Belongs to the FIT family. Fungal FIT2B/SCS3 subfamily.</text>
</comment>
<dbReference type="HAMAP" id="MF_03231">
    <property type="entry name" value="SCS3"/>
    <property type="match status" value="1"/>
</dbReference>
<feature type="transmembrane region" description="Helical" evidence="10">
    <location>
        <begin position="578"/>
        <end position="595"/>
    </location>
</feature>
<feature type="compositionally biased region" description="Low complexity" evidence="9">
    <location>
        <begin position="119"/>
        <end position="185"/>
    </location>
</feature>
<keyword evidence="8" id="KW-0594">Phospholipid biosynthesis</keyword>
<evidence type="ECO:0000256" key="3">
    <source>
        <dbReference type="ARBA" id="ARBA00022801"/>
    </source>
</evidence>
<comment type="subcellular location">
    <subcellularLocation>
        <location evidence="1 8">Endoplasmic reticulum membrane</location>
        <topology evidence="1 8">Multi-pass membrane protein</topology>
    </subcellularLocation>
</comment>
<dbReference type="AlphaFoldDB" id="A0A167C699"/>
<dbReference type="InterPro" id="IPR019388">
    <property type="entry name" value="FIT"/>
</dbReference>
<dbReference type="GO" id="GO:0005789">
    <property type="term" value="C:endoplasmic reticulum membrane"/>
    <property type="evidence" value="ECO:0007669"/>
    <property type="project" value="UniProtKB-SubCell"/>
</dbReference>
<evidence type="ECO:0000256" key="6">
    <source>
        <dbReference type="ARBA" id="ARBA00023098"/>
    </source>
</evidence>
<dbReference type="Pfam" id="PF10261">
    <property type="entry name" value="FIT"/>
    <property type="match status" value="1"/>
</dbReference>
<feature type="region of interest" description="Disordered" evidence="9">
    <location>
        <begin position="111"/>
        <end position="292"/>
    </location>
</feature>
<evidence type="ECO:0000256" key="4">
    <source>
        <dbReference type="ARBA" id="ARBA00022824"/>
    </source>
</evidence>
<evidence type="ECO:0000313" key="11">
    <source>
        <dbReference type="EMBL" id="ANB11273.1"/>
    </source>
</evidence>
<keyword evidence="2 8" id="KW-0812">Transmembrane</keyword>
<feature type="active site" evidence="8">
    <location>
        <position position="572"/>
    </location>
</feature>
<comment type="function">
    <text evidence="8">Fatty acyl-coenzyme A (CoA) diphosphatase that hydrolyzes fatty acyl-CoA to yield acyl-4'-phosphopantetheine and adenosine 3',5'-bisphosphate. Preferentially hydrolyzes unsaturated long-chain acyl-CoA substrates in the endoplasmic reticulum (ER) lumen. This catalytic activity is required for maintaining ER structure and for lipid droplets (LDs) biogenesis, which are lipid storage organelles involved in maintaining lipid and energy homeostasis. May directly bind to diacylglycerol (DAGs) and triacylglycerol, which is also important for LD biogenesis. May support directional budding of nacent LDs from the ER into the cytosol by reducing DAG levels at sites of LD formation. May play a role in the regulation of cell morphology and cytoskeletal organization. Involved in phospholipid biosynthesis.</text>
</comment>
<proteinExistence type="inferred from homology"/>
<sequence length="607" mass="63480">MSVRQPEVLADTTGASHLHGPTGGSPSLFHREPSPLLDSDRADTEASNTKSSGAVNNGSVQKKTVYSLGGSSVPSIDSAGGVSPSTNNSDFGNLSNLGNFSNLANIGDGLKSKSDRNSSSRVSNSSSNINSNSNSNSNTNSNSNFNINSNSDNGINKSNSNDISNSNNSSISNISNNGSNTIASSHSSQNGQNGHTHQTIGFSADDTSIHNTNSGNVNFTSTINNRDGSLGNNGGDNAGDSTLGNSQGVSSLANNRGDGGDSTSRLYNSSNPDLASDDELPPDGSSSAYSSSGKDATALLYKFRFIVLLVYPIIIFLGELVHISQPEGTYFSNKRNIFNVFFVKRAWLWTTLAFIAIVVRAKVATNSTSGPGIKSATQSGSILKAQSYAGYHLVLRYAAATFWWVLFTQWFFGLPIMDRVFVLTGGGCDGLVEKVAEAAMSTNPAPGDATSPLPPLPVTSNSPLNNLVSSAYCRAHGGTWVGGYDPSGHTFLLVHASLFLWFELLPLIVTGRATSTGTGIGIGSAIGTSTSGSSSGTTKPATTFTTSLSVRLVLGLLAFWAWMVLMTAVYFHSFLEKLLGLVCGYLEVLLVYVVAANHPQLGAILGV</sequence>
<comment type="catalytic activity">
    <reaction evidence="8">
        <text>an acyl-CoA + H2O = an acyl-4'-phosphopantetheine + adenosine 3',5'-bisphosphate + 2 H(+)</text>
        <dbReference type="Rhea" id="RHEA:50044"/>
        <dbReference type="ChEBI" id="CHEBI:15377"/>
        <dbReference type="ChEBI" id="CHEBI:15378"/>
        <dbReference type="ChEBI" id="CHEBI:58342"/>
        <dbReference type="ChEBI" id="CHEBI:58343"/>
        <dbReference type="ChEBI" id="CHEBI:132023"/>
    </reaction>
</comment>
<evidence type="ECO:0000256" key="2">
    <source>
        <dbReference type="ARBA" id="ARBA00022692"/>
    </source>
</evidence>
<protein>
    <recommendedName>
        <fullName evidence="8">Acyl-coenzyme A diphosphatase SCS3</fullName>
        <ecNumber evidence="8">3.6.1.-</ecNumber>
    </recommendedName>
    <alternativeName>
        <fullName evidence="8">FIT family protein SCS3</fullName>
    </alternativeName>
</protein>
<comment type="catalytic activity">
    <reaction evidence="8">
        <text>(5Z,8Z,11Z,14Z)-eicosatetraenoyl-CoA + H2O = S-(5Z,8Z,11Z,14Z-eicosatetraenoyl)-4'-phosphopantetheine + adenosine 3',5'-bisphosphate + 2 H(+)</text>
        <dbReference type="Rhea" id="RHEA:65568"/>
        <dbReference type="ChEBI" id="CHEBI:15377"/>
        <dbReference type="ChEBI" id="CHEBI:15378"/>
        <dbReference type="ChEBI" id="CHEBI:57368"/>
        <dbReference type="ChEBI" id="CHEBI:58343"/>
        <dbReference type="ChEBI" id="CHEBI:156554"/>
    </reaction>
</comment>
<feature type="region of interest" description="Disordered" evidence="9">
    <location>
        <begin position="1"/>
        <end position="58"/>
    </location>
</feature>
<dbReference type="KEGG" id="slb:AWJ20_4076"/>
<accession>A0A167C699</accession>
<evidence type="ECO:0000256" key="8">
    <source>
        <dbReference type="HAMAP-Rule" id="MF_03231"/>
    </source>
</evidence>
<feature type="transmembrane region" description="Helical" evidence="10">
    <location>
        <begin position="393"/>
        <end position="412"/>
    </location>
</feature>
<evidence type="ECO:0000256" key="1">
    <source>
        <dbReference type="ARBA" id="ARBA00004477"/>
    </source>
</evidence>
<feature type="compositionally biased region" description="Polar residues" evidence="9">
    <location>
        <begin position="186"/>
        <end position="227"/>
    </location>
</feature>
<keyword evidence="4 8" id="KW-0256">Endoplasmic reticulum</keyword>
<evidence type="ECO:0000256" key="10">
    <source>
        <dbReference type="SAM" id="Phobius"/>
    </source>
</evidence>
<comment type="catalytic activity">
    <reaction evidence="8">
        <text>hexadecanoyl-CoA + H2O = S-hexadecanoyl-4'-phosphopantetheine + adenosine 3',5'-bisphosphate + 2 H(+)</text>
        <dbReference type="Rhea" id="RHEA:50032"/>
        <dbReference type="ChEBI" id="CHEBI:15377"/>
        <dbReference type="ChEBI" id="CHEBI:15378"/>
        <dbReference type="ChEBI" id="CHEBI:57379"/>
        <dbReference type="ChEBI" id="CHEBI:58343"/>
        <dbReference type="ChEBI" id="CHEBI:132018"/>
    </reaction>
</comment>
<feature type="compositionally biased region" description="Basic and acidic residues" evidence="9">
    <location>
        <begin position="29"/>
        <end position="44"/>
    </location>
</feature>
<feature type="transmembrane region" description="Helical" evidence="10">
    <location>
        <begin position="337"/>
        <end position="359"/>
    </location>
</feature>
<reference evidence="11 12" key="1">
    <citation type="submission" date="2016-02" db="EMBL/GenBank/DDBJ databases">
        <title>Complete genome sequence and transcriptome regulation of the pentose utilising yeast Sugiyamaella lignohabitans.</title>
        <authorList>
            <person name="Bellasio M."/>
            <person name="Peymann A."/>
            <person name="Valli M."/>
            <person name="Sipitzky M."/>
            <person name="Graf A."/>
            <person name="Sauer M."/>
            <person name="Marx H."/>
            <person name="Mattanovich D."/>
        </authorList>
    </citation>
    <scope>NUCLEOTIDE SEQUENCE [LARGE SCALE GENOMIC DNA]</scope>
    <source>
        <strain evidence="11 12">CBS 10342</strain>
    </source>
</reference>
<feature type="transmembrane region" description="Helical" evidence="10">
    <location>
        <begin position="299"/>
        <end position="317"/>
    </location>
</feature>
<dbReference type="RefSeq" id="XP_018733750.1">
    <property type="nucleotide sequence ID" value="XM_018881129.1"/>
</dbReference>
<dbReference type="GeneID" id="30036168"/>
<dbReference type="GO" id="GO:0010945">
    <property type="term" value="F:coenzyme A diphosphatase activity"/>
    <property type="evidence" value="ECO:0007669"/>
    <property type="project" value="InterPro"/>
</dbReference>
<evidence type="ECO:0000256" key="9">
    <source>
        <dbReference type="SAM" id="MobiDB-lite"/>
    </source>
</evidence>
<keyword evidence="6" id="KW-0443">Lipid metabolism</keyword>
<keyword evidence="5 8" id="KW-1133">Transmembrane helix</keyword>
<dbReference type="InterPro" id="IPR046400">
    <property type="entry name" value="SCS3"/>
</dbReference>
<dbReference type="GO" id="GO:0008654">
    <property type="term" value="P:phospholipid biosynthetic process"/>
    <property type="evidence" value="ECO:0007669"/>
    <property type="project" value="UniProtKB-KW"/>
</dbReference>
<comment type="catalytic activity">
    <reaction evidence="8">
        <text>(9Z)-octadecenoyl-CoA + H2O = S-(9Z-octadecenoyl)-4'-phosphopantetheine + adenosine 3',5'-bisphosphate + 2 H(+)</text>
        <dbReference type="Rhea" id="RHEA:65564"/>
        <dbReference type="ChEBI" id="CHEBI:15377"/>
        <dbReference type="ChEBI" id="CHEBI:15378"/>
        <dbReference type="ChEBI" id="CHEBI:57387"/>
        <dbReference type="ChEBI" id="CHEBI:58343"/>
        <dbReference type="ChEBI" id="CHEBI:156553"/>
    </reaction>
</comment>
<keyword evidence="7 8" id="KW-0472">Membrane</keyword>
<feature type="compositionally biased region" description="Polar residues" evidence="9">
    <location>
        <begin position="261"/>
        <end position="273"/>
    </location>
</feature>
<dbReference type="Proteomes" id="UP000189580">
    <property type="component" value="Chromosome c"/>
</dbReference>
<dbReference type="PANTHER" id="PTHR23129">
    <property type="entry name" value="ACYL-COENZYME A DIPHOSPHATASE FITM2"/>
    <property type="match status" value="1"/>
</dbReference>
<dbReference type="OrthoDB" id="5579088at2759"/>
<keyword evidence="3 8" id="KW-0378">Hydrolase</keyword>
<keyword evidence="8" id="KW-0444">Lipid biosynthesis</keyword>
<dbReference type="EC" id="3.6.1.-" evidence="8"/>
<keyword evidence="12" id="KW-1185">Reference proteome</keyword>
<gene>
    <name evidence="8 11" type="primary">SCS3</name>
    <name evidence="8" type="synonym">FIT2B</name>
    <name evidence="11" type="ORF">AWJ20_4076</name>
</gene>
<name>A0A167C699_9ASCO</name>
<feature type="transmembrane region" description="Helical" evidence="10">
    <location>
        <begin position="552"/>
        <end position="572"/>
    </location>
</feature>
<feature type="active site" evidence="8">
    <location>
        <position position="489"/>
    </location>
</feature>
<feature type="compositionally biased region" description="Polar residues" evidence="9">
    <location>
        <begin position="45"/>
        <end position="58"/>
    </location>
</feature>
<dbReference type="EMBL" id="CP014500">
    <property type="protein sequence ID" value="ANB11273.1"/>
    <property type="molecule type" value="Genomic_DNA"/>
</dbReference>
<evidence type="ECO:0000256" key="7">
    <source>
        <dbReference type="ARBA" id="ARBA00023136"/>
    </source>
</evidence>
<dbReference type="GO" id="GO:0140042">
    <property type="term" value="P:lipid droplet formation"/>
    <property type="evidence" value="ECO:0007669"/>
    <property type="project" value="UniProtKB-UniRule"/>
</dbReference>
<evidence type="ECO:0000256" key="5">
    <source>
        <dbReference type="ARBA" id="ARBA00022989"/>
    </source>
</evidence>
<feature type="compositionally biased region" description="Polar residues" evidence="9">
    <location>
        <begin position="239"/>
        <end position="254"/>
    </location>
</feature>